<dbReference type="Proteomes" id="UP000677054">
    <property type="component" value="Unassembled WGS sequence"/>
</dbReference>
<dbReference type="InterPro" id="IPR000618">
    <property type="entry name" value="Insect_cuticle"/>
</dbReference>
<dbReference type="AlphaFoldDB" id="A0A7R9AA79"/>
<dbReference type="PANTHER" id="PTHR10380:SF234">
    <property type="entry name" value="CUTICULAR PROTEIN 97EA, ISOFORM A"/>
    <property type="match status" value="1"/>
</dbReference>
<feature type="region of interest" description="Disordered" evidence="2">
    <location>
        <begin position="168"/>
        <end position="269"/>
    </location>
</feature>
<feature type="compositionally biased region" description="Polar residues" evidence="2">
    <location>
        <begin position="463"/>
        <end position="487"/>
    </location>
</feature>
<evidence type="ECO:0000256" key="1">
    <source>
        <dbReference type="PROSITE-ProRule" id="PRU00497"/>
    </source>
</evidence>
<dbReference type="GO" id="GO:0062129">
    <property type="term" value="C:chitin-based extracellular matrix"/>
    <property type="evidence" value="ECO:0007669"/>
    <property type="project" value="TreeGrafter"/>
</dbReference>
<feature type="compositionally biased region" description="Low complexity" evidence="2">
    <location>
        <begin position="343"/>
        <end position="357"/>
    </location>
</feature>
<gene>
    <name evidence="3" type="ORF">DSTB1V02_LOCUS10031</name>
</gene>
<evidence type="ECO:0000256" key="2">
    <source>
        <dbReference type="SAM" id="MobiDB-lite"/>
    </source>
</evidence>
<proteinExistence type="predicted"/>
<dbReference type="GO" id="GO:0008010">
    <property type="term" value="F:structural constituent of chitin-based larval cuticle"/>
    <property type="evidence" value="ECO:0007669"/>
    <property type="project" value="TreeGrafter"/>
</dbReference>
<feature type="compositionally biased region" description="Polar residues" evidence="2">
    <location>
        <begin position="386"/>
        <end position="398"/>
    </location>
</feature>
<accession>A0A7R9AA79</accession>
<evidence type="ECO:0000313" key="3">
    <source>
        <dbReference type="EMBL" id="CAD7250249.1"/>
    </source>
</evidence>
<feature type="compositionally biased region" description="Pro residues" evidence="2">
    <location>
        <begin position="117"/>
        <end position="128"/>
    </location>
</feature>
<protein>
    <submittedName>
        <fullName evidence="3">Uncharacterized protein</fullName>
    </submittedName>
</protein>
<reference evidence="3" key="1">
    <citation type="submission" date="2020-11" db="EMBL/GenBank/DDBJ databases">
        <authorList>
            <person name="Tran Van P."/>
        </authorList>
    </citation>
    <scope>NUCLEOTIDE SEQUENCE</scope>
</reference>
<dbReference type="Pfam" id="PF00379">
    <property type="entry name" value="Chitin_bind_4"/>
    <property type="match status" value="1"/>
</dbReference>
<feature type="compositionally biased region" description="Acidic residues" evidence="2">
    <location>
        <begin position="423"/>
        <end position="435"/>
    </location>
</feature>
<dbReference type="InterPro" id="IPR050468">
    <property type="entry name" value="Cuticle_Struct_Prot"/>
</dbReference>
<feature type="compositionally biased region" description="Basic and acidic residues" evidence="2">
    <location>
        <begin position="130"/>
        <end position="141"/>
    </location>
</feature>
<feature type="region of interest" description="Disordered" evidence="2">
    <location>
        <begin position="343"/>
        <end position="487"/>
    </location>
</feature>
<dbReference type="PANTHER" id="PTHR10380">
    <property type="entry name" value="CUTICLE PROTEIN"/>
    <property type="match status" value="1"/>
</dbReference>
<dbReference type="EMBL" id="CAJPEV010002748">
    <property type="protein sequence ID" value="CAG0897925.1"/>
    <property type="molecule type" value="Genomic_DNA"/>
</dbReference>
<organism evidence="3">
    <name type="scientific">Darwinula stevensoni</name>
    <dbReference type="NCBI Taxonomy" id="69355"/>
    <lineage>
        <taxon>Eukaryota</taxon>
        <taxon>Metazoa</taxon>
        <taxon>Ecdysozoa</taxon>
        <taxon>Arthropoda</taxon>
        <taxon>Crustacea</taxon>
        <taxon>Oligostraca</taxon>
        <taxon>Ostracoda</taxon>
        <taxon>Podocopa</taxon>
        <taxon>Podocopida</taxon>
        <taxon>Darwinulocopina</taxon>
        <taxon>Darwinuloidea</taxon>
        <taxon>Darwinulidae</taxon>
        <taxon>Darwinula</taxon>
    </lineage>
</organism>
<name>A0A7R9AA79_9CRUS</name>
<dbReference type="EMBL" id="LR902265">
    <property type="protein sequence ID" value="CAD7250249.1"/>
    <property type="molecule type" value="Genomic_DNA"/>
</dbReference>
<sequence>MDLEEWGVFYRSAETEVRTPIQLLAVTACGQRSAEEAEKKVPPVGIKRYVNQVNNDGSYTYGFESEDGTFKLETRDSLGNVKGKYGFIDENQELKVVEYAAGNGTGFEAKGNFIPENPNPSPPPAGPRPPRRDEIQKESSRPRPQKVPKSFILVKRFGFLDLCVFLPTPTPRPASSRNKGLKRPASPPSPPSPQQNSFDYDYDDYDGTGESPFVGGFQPRPSPVGGFRGNPALGGFPLPPPRPDRNFARQNFQSRPSRPEFLPSRSARPNLDELRAVPIREPDGPGFLGGFVLPQQLFRANNLRSPVIQGRPGQRDGSRELQQTPIFDPSRGVLLQQLLSQNGNLDPQSFQPQGIPIPFQPRPGSVPLQFRRQFENPRSVPLRQSVPIQTFGGQQTRPSRPGENGNSRREQQAFAPSRPRPSDDEESSDYELDGFSEDKDRDGFVDPLPTDSRRRRPEGNRVPSVSPQFQFTQDFGSQQSGPEFNDY</sequence>
<keyword evidence="1" id="KW-0193">Cuticle</keyword>
<dbReference type="PROSITE" id="PS51155">
    <property type="entry name" value="CHIT_BIND_RR_2"/>
    <property type="match status" value="1"/>
</dbReference>
<feature type="region of interest" description="Disordered" evidence="2">
    <location>
        <begin position="108"/>
        <end position="147"/>
    </location>
</feature>
<keyword evidence="4" id="KW-1185">Reference proteome</keyword>
<dbReference type="OrthoDB" id="6371055at2759"/>
<evidence type="ECO:0000313" key="4">
    <source>
        <dbReference type="Proteomes" id="UP000677054"/>
    </source>
</evidence>